<reference evidence="3 4" key="1">
    <citation type="submission" date="2016-10" db="EMBL/GenBank/DDBJ databases">
        <authorList>
            <person name="de Groot N.N."/>
        </authorList>
    </citation>
    <scope>NUCLEOTIDE SEQUENCE [LARGE SCALE GENOMIC DNA]</scope>
    <source>
        <strain evidence="3 4">L14</strain>
    </source>
</reference>
<dbReference type="InterPro" id="IPR005149">
    <property type="entry name" value="Tscrpt_reg_PadR_N"/>
</dbReference>
<feature type="domain" description="Transcription regulator PadR N-terminal" evidence="1">
    <location>
        <begin position="11"/>
        <end position="83"/>
    </location>
</feature>
<protein>
    <submittedName>
        <fullName evidence="3">Transcriptional regulator, PadR family</fullName>
    </submittedName>
</protein>
<feature type="domain" description="Transcription regulator PadR C-terminal" evidence="2">
    <location>
        <begin position="97"/>
        <end position="176"/>
    </location>
</feature>
<dbReference type="Gene3D" id="6.10.140.190">
    <property type="match status" value="1"/>
</dbReference>
<dbReference type="Gene3D" id="1.10.10.10">
    <property type="entry name" value="Winged helix-like DNA-binding domain superfamily/Winged helix DNA-binding domain"/>
    <property type="match status" value="1"/>
</dbReference>
<evidence type="ECO:0000313" key="4">
    <source>
        <dbReference type="Proteomes" id="UP000183843"/>
    </source>
</evidence>
<evidence type="ECO:0000259" key="2">
    <source>
        <dbReference type="Pfam" id="PF10400"/>
    </source>
</evidence>
<gene>
    <name evidence="3" type="ORF">SAMN05216587_101744</name>
</gene>
<dbReference type="SUPFAM" id="SSF46785">
    <property type="entry name" value="Winged helix' DNA-binding domain"/>
    <property type="match status" value="1"/>
</dbReference>
<organism evidence="3 4">
    <name type="scientific">Selenomonas ruminantium</name>
    <dbReference type="NCBI Taxonomy" id="971"/>
    <lineage>
        <taxon>Bacteria</taxon>
        <taxon>Bacillati</taxon>
        <taxon>Bacillota</taxon>
        <taxon>Negativicutes</taxon>
        <taxon>Selenomonadales</taxon>
        <taxon>Selenomonadaceae</taxon>
        <taxon>Selenomonas</taxon>
    </lineage>
</organism>
<dbReference type="Proteomes" id="UP000183843">
    <property type="component" value="Unassembled WGS sequence"/>
</dbReference>
<dbReference type="EMBL" id="FOJX01000001">
    <property type="protein sequence ID" value="SFA77334.1"/>
    <property type="molecule type" value="Genomic_DNA"/>
</dbReference>
<dbReference type="Pfam" id="PF10400">
    <property type="entry name" value="Vir_act_alpha_C"/>
    <property type="match status" value="1"/>
</dbReference>
<evidence type="ECO:0000259" key="1">
    <source>
        <dbReference type="Pfam" id="PF03551"/>
    </source>
</evidence>
<dbReference type="InterPro" id="IPR036390">
    <property type="entry name" value="WH_DNA-bd_sf"/>
</dbReference>
<dbReference type="PANTHER" id="PTHR43252">
    <property type="entry name" value="TRANSCRIPTIONAL REGULATOR YQJI"/>
    <property type="match status" value="1"/>
</dbReference>
<evidence type="ECO:0000313" key="3">
    <source>
        <dbReference type="EMBL" id="SFA77334.1"/>
    </source>
</evidence>
<sequence>MAQKNILKYIILGLLNREDLAGYDIKKLFEEELGDFWYSNHSQIYPELRRMEDDGLISSRTELVGKKLEKKFYQITKDGQKLLSVWMDESLNPLVPTRDEFTMKLYLLDSADHPLVTRLFQEEIARHEEKYQYLQTRWQLLFADESEQQKHFGHRCILEQAILREKQRLDWLHSELKKIKKTN</sequence>
<accession>A0A1I0VLN8</accession>
<dbReference type="AlphaFoldDB" id="A0A1I0VLN8"/>
<dbReference type="RefSeq" id="WP_074812910.1">
    <property type="nucleotide sequence ID" value="NZ_FOJX01000001.1"/>
</dbReference>
<dbReference type="PANTHER" id="PTHR43252:SF6">
    <property type="entry name" value="NEGATIVE TRANSCRIPTION REGULATOR PADR"/>
    <property type="match status" value="1"/>
</dbReference>
<proteinExistence type="predicted"/>
<dbReference type="Pfam" id="PF03551">
    <property type="entry name" value="PadR"/>
    <property type="match status" value="1"/>
</dbReference>
<name>A0A1I0VLN8_SELRU</name>
<dbReference type="InterPro" id="IPR036388">
    <property type="entry name" value="WH-like_DNA-bd_sf"/>
</dbReference>
<dbReference type="InterPro" id="IPR018309">
    <property type="entry name" value="Tscrpt_reg_PadR_C"/>
</dbReference>